<reference evidence="1 2" key="1">
    <citation type="journal article" date="2004" name="Environ. Microbiol.">
        <title>Phylogeny-function analysis of (meta)genomic libraries: screening for expression of ribosomal RNA genes by large-insert library fluorescent in situ hybridization (LIL-FISH).</title>
        <authorList>
            <person name="Leveau J.H."/>
            <person name="Gerards S."/>
            <person name="de Boer W."/>
            <person name="van Veen J.A."/>
        </authorList>
    </citation>
    <scope>NUCLEOTIDE SEQUENCE [LARGE SCALE GENOMIC DNA]</scope>
    <source>
        <strain evidence="1 2">Ter331</strain>
    </source>
</reference>
<evidence type="ECO:0000313" key="2">
    <source>
        <dbReference type="Proteomes" id="UP000008392"/>
    </source>
</evidence>
<dbReference type="Pfam" id="PF08748">
    <property type="entry name" value="Phage_TAC_4"/>
    <property type="match status" value="1"/>
</dbReference>
<organism evidence="1 2">
    <name type="scientific">Collimonas fungivorans (strain Ter331)</name>
    <dbReference type="NCBI Taxonomy" id="1005048"/>
    <lineage>
        <taxon>Bacteria</taxon>
        <taxon>Pseudomonadati</taxon>
        <taxon>Pseudomonadota</taxon>
        <taxon>Betaproteobacteria</taxon>
        <taxon>Burkholderiales</taxon>
        <taxon>Oxalobacteraceae</taxon>
        <taxon>Collimonas</taxon>
    </lineage>
</organism>
<accession>G0AAH3</accession>
<gene>
    <name evidence="1" type="ordered locus">CFU_3363</name>
</gene>
<dbReference type="Proteomes" id="UP000008392">
    <property type="component" value="Chromosome"/>
</dbReference>
<evidence type="ECO:0008006" key="3">
    <source>
        <dbReference type="Google" id="ProtNLM"/>
    </source>
</evidence>
<reference evidence="1 2" key="4">
    <citation type="journal article" date="2010" name="Environ. Microbiol.">
        <title>The bacterial genus Collimonas: mycophagy, weathering and other adaptive solutions to life in oligotrophic soil environments.</title>
        <authorList>
            <person name="Leveau J.H."/>
            <person name="Uroz S."/>
            <person name="de Boer W."/>
        </authorList>
    </citation>
    <scope>NUCLEOTIDE SEQUENCE [LARGE SCALE GENOMIC DNA]</scope>
    <source>
        <strain evidence="1 2">Ter331</strain>
    </source>
</reference>
<reference evidence="1 2" key="5">
    <citation type="journal article" date="2011" name="ISME J.">
        <title>Dual transcriptional profiling of a bacterial/fungal confrontation: Collimonas fungivorans versus Aspergillus niger.</title>
        <authorList>
            <person name="Mela F."/>
            <person name="Fritsche K."/>
            <person name="de Boer W."/>
            <person name="van Veen J.A."/>
            <person name="de Graaff L.H."/>
            <person name="van den Berg M."/>
            <person name="Leveau J.H."/>
        </authorList>
    </citation>
    <scope>NUCLEOTIDE SEQUENCE [LARGE SCALE GENOMIC DNA]</scope>
    <source>
        <strain evidence="1 2">Ter331</strain>
    </source>
</reference>
<dbReference type="HOGENOM" id="CLU_161805_1_0_4"/>
<reference evidence="2" key="6">
    <citation type="submission" date="2011-05" db="EMBL/GenBank/DDBJ databases">
        <title>Complete sequence of Collimonas fungivorans Ter331.</title>
        <authorList>
            <person name="Leveau J.H."/>
        </authorList>
    </citation>
    <scope>NUCLEOTIDE SEQUENCE [LARGE SCALE GENOMIC DNA]</scope>
    <source>
        <strain evidence="2">Ter331</strain>
    </source>
</reference>
<sequence>MRSDHVHAGRTGALLMAKLILKAAPTFKAKVGIPVAGGEPVPVEFTFKHRTKSALDEFIKSRADQSDAESLLAMAEAWDLDDEFNQESIELLLENYIGSALAVYRTYIDQLMQAKVKN</sequence>
<dbReference type="KEGG" id="cfu:CFU_3363"/>
<dbReference type="eggNOG" id="ENOG5032I0F">
    <property type="taxonomic scope" value="Bacteria"/>
</dbReference>
<reference evidence="1 2" key="3">
    <citation type="journal article" date="2008" name="FEMS Microbiol. Ecol.">
        <title>Identification and characterization of genes underlying chitinolysis in Collimonas fungivorans Ter331.</title>
        <authorList>
            <person name="Fritsche K."/>
            <person name="de Boer W."/>
            <person name="Gerards S."/>
            <person name="van den Berg M."/>
            <person name="van Veen J.A."/>
            <person name="Leveau J.H."/>
        </authorList>
    </citation>
    <scope>NUCLEOTIDE SEQUENCE [LARGE SCALE GENOMIC DNA]</scope>
    <source>
        <strain evidence="1 2">Ter331</strain>
    </source>
</reference>
<evidence type="ECO:0000313" key="1">
    <source>
        <dbReference type="EMBL" id="AEK63187.1"/>
    </source>
</evidence>
<dbReference type="EMBL" id="CP002745">
    <property type="protein sequence ID" value="AEK63187.1"/>
    <property type="molecule type" value="Genomic_DNA"/>
</dbReference>
<proteinExistence type="predicted"/>
<dbReference type="AlphaFoldDB" id="G0AAH3"/>
<reference evidence="1 2" key="2">
    <citation type="journal article" date="2006" name="J. Microbiol. Methods">
        <title>Genomic flank-sequencing of plasposon insertion sites for rapid identification of functional genes.</title>
        <authorList>
            <person name="Leveau J.H."/>
            <person name="Gerards S."/>
            <person name="Fritsche K."/>
            <person name="Zondag G."/>
            <person name="van Veen J.A."/>
        </authorList>
    </citation>
    <scope>NUCLEOTIDE SEQUENCE [LARGE SCALE GENOMIC DNA]</scope>
    <source>
        <strain evidence="1 2">Ter331</strain>
    </source>
</reference>
<protein>
    <recommendedName>
        <fullName evidence="3">Phage protein</fullName>
    </recommendedName>
</protein>
<keyword evidence="2" id="KW-1185">Reference proteome</keyword>
<name>G0AAH3_COLFT</name>
<dbReference type="InterPro" id="IPR014859">
    <property type="entry name" value="Phage_TAC_4"/>
</dbReference>